<feature type="coiled-coil region" evidence="1">
    <location>
        <begin position="299"/>
        <end position="365"/>
    </location>
</feature>
<organism evidence="3 4">
    <name type="scientific">Phytophthora fragariaefolia</name>
    <dbReference type="NCBI Taxonomy" id="1490495"/>
    <lineage>
        <taxon>Eukaryota</taxon>
        <taxon>Sar</taxon>
        <taxon>Stramenopiles</taxon>
        <taxon>Oomycota</taxon>
        <taxon>Peronosporomycetes</taxon>
        <taxon>Peronosporales</taxon>
        <taxon>Peronosporaceae</taxon>
        <taxon>Phytophthora</taxon>
    </lineage>
</organism>
<evidence type="ECO:0000256" key="2">
    <source>
        <dbReference type="SAM" id="MobiDB-lite"/>
    </source>
</evidence>
<proteinExistence type="predicted"/>
<evidence type="ECO:0000256" key="1">
    <source>
        <dbReference type="SAM" id="Coils"/>
    </source>
</evidence>
<dbReference type="OrthoDB" id="111465at2759"/>
<evidence type="ECO:0000313" key="3">
    <source>
        <dbReference type="EMBL" id="GMF23061.1"/>
    </source>
</evidence>
<feature type="compositionally biased region" description="Polar residues" evidence="2">
    <location>
        <begin position="207"/>
        <end position="216"/>
    </location>
</feature>
<feature type="coiled-coil region" evidence="1">
    <location>
        <begin position="760"/>
        <end position="787"/>
    </location>
</feature>
<sequence>MELRMKEKEALVMDEVENVEIMRQLHVHLQKDEEMVREAEECWCLNVVALTCARWVETQVRDKVCVGAGDEQQLGELQLMLRTDFLEEVAGAGSPQKQQQVDSAASNEASLQFAWETIDDQKKEIIRLRAENEELKRLGSTSDATAVLRESFFDDEPTKVIDLLRSQLSSHHEKNLDILHDHIQRLEKALQRATATSRKSHRVWDGSKSTFDSSSRSGKEDWSSSILSRSSTVGTDFSRTQIPRKKCDECCKNASLLLTLRSEVKQLRAHASVDEESLLQAEKGRGLLQRENSALSTALMSLKQKQEDLRQAILDLTEEKHQLQNLGDSEQRTSERSIRVLKEQLDALEEQKTHQKQQFDQLLAKYDDEVSEKRTLLKQIGELQDSHSKLSQSTTELQELVNRLDGDARRCEKFMEERDLTLKILQAQLNSMENNEQSRTSELQEKEKLVAHLRAELSKTNCSMDDLEAEKRRATVESERLLQTLDECKRKNQCLEKGFEELKQGKELLRSLQEVERGASALQLDELKQTQELLESLKLDLKSTKSECDRLERELSETFRANADVRYQHNQEIDQMQHEVDAMEQQCLALEKQVKTEQSTLETAKQEYSERINELSQELAENKTAVLMWINQYNEVCEAKQKLENDALAMSEEKFNLQQMVEELQAERRATSLAHQREAEREAELRKEISSVTEQHRIMEHERRVLDQDKRALAQLVQTLQERPKLQYRAFHEMLMVCQRGTEHAFCQLSESVTVAFGKLIAVEERYQALQSRVSRFQQAHKNARSEYSSSDESVYPVVPKTAPPQIVFQENDFLNNCDSRFGESTSHPVWLQTIEFTPVAAMDITTSSCKKTASQKHSDNAQDSARRDTTLDNQLKQWKWKYFIRCLIAHSSSLETISIASQLNEASKINDQLKPKIYRCVWQKLWMKMENRELLKLNRLSLVLAKYLSNMIQQNKLEHCFTNWKNQARLHIYEAKLRASANDPLRPFFSPTTTMALANCIQLVRRFCEPARHTDKGHTKFSHGHGVDELAGCLTEINTKIASWKVSVDRKIAEYVERNTQLKSVQRRCAELKDLVGLNQRLIEEMERRFAGQQSVVEAAWDFAIAYKALSPSARAHVFQSRDFLLASKGIVEGLNSLGLPRSVNKLSQTVGITCRSSDYGSNSKVNCLSASAAPGVTSASSSLSIVATEKSRKRLNESNIELLEDAVGSLKGAMQKQRNLQLQLREKERSLSATTKELSKRSLQFLLLRSFLQWKCASMNCAHRIAPQ</sequence>
<dbReference type="PANTHER" id="PTHR45615:SF66">
    <property type="entry name" value="CARD DOMAIN-CONTAINING PROTEIN"/>
    <property type="match status" value="1"/>
</dbReference>
<feature type="region of interest" description="Disordered" evidence="2">
    <location>
        <begin position="192"/>
        <end position="222"/>
    </location>
</feature>
<feature type="coiled-coil region" evidence="1">
    <location>
        <begin position="415"/>
        <end position="667"/>
    </location>
</feature>
<keyword evidence="4" id="KW-1185">Reference proteome</keyword>
<protein>
    <submittedName>
        <fullName evidence="3">Unnamed protein product</fullName>
    </submittedName>
</protein>
<feature type="coiled-coil region" evidence="1">
    <location>
        <begin position="1212"/>
        <end position="1239"/>
    </location>
</feature>
<dbReference type="EMBL" id="BSXT01000272">
    <property type="protein sequence ID" value="GMF23061.1"/>
    <property type="molecule type" value="Genomic_DNA"/>
</dbReference>
<reference evidence="3" key="1">
    <citation type="submission" date="2023-04" db="EMBL/GenBank/DDBJ databases">
        <title>Phytophthora fragariaefolia NBRC 109709.</title>
        <authorList>
            <person name="Ichikawa N."/>
            <person name="Sato H."/>
            <person name="Tonouchi N."/>
        </authorList>
    </citation>
    <scope>NUCLEOTIDE SEQUENCE</scope>
    <source>
        <strain evidence="3">NBRC 109709</strain>
    </source>
</reference>
<keyword evidence="1" id="KW-0175">Coiled coil</keyword>
<dbReference type="AlphaFoldDB" id="A0A9W6TZN1"/>
<accession>A0A9W6TZN1</accession>
<evidence type="ECO:0000313" key="4">
    <source>
        <dbReference type="Proteomes" id="UP001165121"/>
    </source>
</evidence>
<gene>
    <name evidence="3" type="ORF">Pfra01_000355700</name>
</gene>
<dbReference type="Proteomes" id="UP001165121">
    <property type="component" value="Unassembled WGS sequence"/>
</dbReference>
<dbReference type="PANTHER" id="PTHR45615">
    <property type="entry name" value="MYOSIN HEAVY CHAIN, NON-MUSCLE"/>
    <property type="match status" value="1"/>
</dbReference>
<name>A0A9W6TZN1_9STRA</name>
<comment type="caution">
    <text evidence="3">The sequence shown here is derived from an EMBL/GenBank/DDBJ whole genome shotgun (WGS) entry which is preliminary data.</text>
</comment>